<name>A0A1J1I0B4_9DIPT</name>
<gene>
    <name evidence="1" type="ORF">CLUMA_CG006762</name>
</gene>
<dbReference type="Proteomes" id="UP000183832">
    <property type="component" value="Unassembled WGS sequence"/>
</dbReference>
<reference evidence="1 2" key="1">
    <citation type="submission" date="2015-04" db="EMBL/GenBank/DDBJ databases">
        <authorList>
            <person name="Syromyatnikov M.Y."/>
            <person name="Popov V.N."/>
        </authorList>
    </citation>
    <scope>NUCLEOTIDE SEQUENCE [LARGE SCALE GENOMIC DNA]</scope>
</reference>
<keyword evidence="2" id="KW-1185">Reference proteome</keyword>
<protein>
    <submittedName>
        <fullName evidence="1">CLUMA_CG006762, isoform A</fullName>
    </submittedName>
</protein>
<proteinExistence type="predicted"/>
<dbReference type="EMBL" id="CVRI01000037">
    <property type="protein sequence ID" value="CRK93218.1"/>
    <property type="molecule type" value="Genomic_DNA"/>
</dbReference>
<dbReference type="AlphaFoldDB" id="A0A1J1I0B4"/>
<sequence>MLEEFCLSHDFNIHKTTKNIPRATNQKLKQKDEKWKKLKWKCFMQWNVEIFLWESYELKKVKRDVEVENILNCSSRNISSKCTASGSS</sequence>
<evidence type="ECO:0000313" key="2">
    <source>
        <dbReference type="Proteomes" id="UP000183832"/>
    </source>
</evidence>
<organism evidence="1 2">
    <name type="scientific">Clunio marinus</name>
    <dbReference type="NCBI Taxonomy" id="568069"/>
    <lineage>
        <taxon>Eukaryota</taxon>
        <taxon>Metazoa</taxon>
        <taxon>Ecdysozoa</taxon>
        <taxon>Arthropoda</taxon>
        <taxon>Hexapoda</taxon>
        <taxon>Insecta</taxon>
        <taxon>Pterygota</taxon>
        <taxon>Neoptera</taxon>
        <taxon>Endopterygota</taxon>
        <taxon>Diptera</taxon>
        <taxon>Nematocera</taxon>
        <taxon>Chironomoidea</taxon>
        <taxon>Chironomidae</taxon>
        <taxon>Clunio</taxon>
    </lineage>
</organism>
<accession>A0A1J1I0B4</accession>
<evidence type="ECO:0000313" key="1">
    <source>
        <dbReference type="EMBL" id="CRK93218.1"/>
    </source>
</evidence>